<comment type="caution">
    <text evidence="2">The sequence shown here is derived from an EMBL/GenBank/DDBJ whole genome shotgun (WGS) entry which is preliminary data.</text>
</comment>
<dbReference type="PANTHER" id="PTHR34365:SF7">
    <property type="entry name" value="GLYCINE-RICH DOMAIN-CONTAINING PROTEIN 1"/>
    <property type="match status" value="1"/>
</dbReference>
<keyword evidence="3" id="KW-1185">Reference proteome</keyword>
<organism evidence="2 3">
    <name type="scientific">Orbilia brochopaga</name>
    <dbReference type="NCBI Taxonomy" id="3140254"/>
    <lineage>
        <taxon>Eukaryota</taxon>
        <taxon>Fungi</taxon>
        <taxon>Dikarya</taxon>
        <taxon>Ascomycota</taxon>
        <taxon>Pezizomycotina</taxon>
        <taxon>Orbiliomycetes</taxon>
        <taxon>Orbiliales</taxon>
        <taxon>Orbiliaceae</taxon>
        <taxon>Orbilia</taxon>
    </lineage>
</organism>
<feature type="region of interest" description="Disordered" evidence="1">
    <location>
        <begin position="513"/>
        <end position="551"/>
    </location>
</feature>
<feature type="compositionally biased region" description="Basic and acidic residues" evidence="1">
    <location>
        <begin position="513"/>
        <end position="525"/>
    </location>
</feature>
<dbReference type="InterPro" id="IPR009836">
    <property type="entry name" value="GRDP-like"/>
</dbReference>
<proteinExistence type="predicted"/>
<accession>A0AAV9VGB5</accession>
<dbReference type="Pfam" id="PF07173">
    <property type="entry name" value="GRDP-like"/>
    <property type="match status" value="1"/>
</dbReference>
<gene>
    <name evidence="2" type="ORF">TWF696_001084</name>
</gene>
<dbReference type="EMBL" id="JAVHNQ010000001">
    <property type="protein sequence ID" value="KAK6359961.1"/>
    <property type="molecule type" value="Genomic_DNA"/>
</dbReference>
<evidence type="ECO:0000256" key="1">
    <source>
        <dbReference type="SAM" id="MobiDB-lite"/>
    </source>
</evidence>
<reference evidence="2 3" key="1">
    <citation type="submission" date="2019-10" db="EMBL/GenBank/DDBJ databases">
        <authorList>
            <person name="Palmer J.M."/>
        </authorList>
    </citation>
    <scope>NUCLEOTIDE SEQUENCE [LARGE SCALE GENOMIC DNA]</scope>
    <source>
        <strain evidence="2 3">TWF696</strain>
    </source>
</reference>
<evidence type="ECO:0000313" key="3">
    <source>
        <dbReference type="Proteomes" id="UP001375240"/>
    </source>
</evidence>
<sequence>MVLSSGYGQHWLHLWSTQAMNHQKRTFSASNPAPNYSTSRYNRASHLSAADKLQIPAFTQFSKSIDPSELAQIPDPTLFSFAELQLDPSQLYDHTRLPTVAECATHLELLHAFYAIRKKVLSSAAWDKALGIEPETTTTTRKERAYDYNRRCYATKTYTVVKRDENFNSRREEKWPFYLKFAAVRFIHWAEAVAVNIPHGHRDTMLPLPPLDVLMVWHALLLNPTWFNSFENGAVKQLRDIPFPWQEIHKTIDTNKVDWPFNLRRRASAWFESYLDCDADLYEYIASETKPEKFANILKKHGALRDESSTKRGITLQDIDEAVLSHHEMPEIPDWGLIYLEEVVSRADEDPIKGLVDAVQRQSLFVDKMEKQLWIRSPALRGTLERAITRYRRFLQLFKFYPGKMLVPTLDIDLVWHTHQLSPFLYQAGTTKYARRIIDHNDKLGRPTLDDGFTRTKELYRIRFGQEYNVCTCWDCEALLSAAENAWDPDKDIDESAIAKTVHEQLAYHRAAEVARRKAPPDVRPDQPPAPSTAASTTRKLKTAPKEKYRSPVFYKRREKNSLMKRW</sequence>
<evidence type="ECO:0008006" key="4">
    <source>
        <dbReference type="Google" id="ProtNLM"/>
    </source>
</evidence>
<dbReference type="Proteomes" id="UP001375240">
    <property type="component" value="Unassembled WGS sequence"/>
</dbReference>
<protein>
    <recommendedName>
        <fullName evidence="4">Glycine-rich domain-containing protein 1</fullName>
    </recommendedName>
</protein>
<dbReference type="AlphaFoldDB" id="A0AAV9VGB5"/>
<evidence type="ECO:0000313" key="2">
    <source>
        <dbReference type="EMBL" id="KAK6359961.1"/>
    </source>
</evidence>
<name>A0AAV9VGB5_9PEZI</name>
<dbReference type="PANTHER" id="PTHR34365">
    <property type="entry name" value="ENOLASE (DUF1399)"/>
    <property type="match status" value="1"/>
</dbReference>